<dbReference type="Proteomes" id="UP000284842">
    <property type="component" value="Unassembled WGS sequence"/>
</dbReference>
<gene>
    <name evidence="1" type="ORF">CVT24_008574</name>
</gene>
<sequence>MILNDLTNLTELHIYFSLSADLRTPIVPRSLRAALHHLSPNASLRILCLRNAYGLAVSEIAGIRSLKCLKLTSFSLAEGVVNVPHAQDTTAINLNTFPCRLDTLHLEDPLYVGGQQRPAVLNPFRALLALWPHSQHFVLPLAQLRALKMDVDYPVEDVVEVIKRQGIRNLEELSVNIRHSRKGNFSVWLDNVVHLQRLSLRLLAIQVSMAIDNSTIHGAYEDVCTTLSQLMNSENVLEGLEIRVEIMMKHPTRPDDMVPKTTYMICGHLFRLASVFGSGKDERQWRHLRNLSLRVDFVNVSSLTVTDFVQELKTLLFTRLALLFQQSFQFHLDVVTSP</sequence>
<evidence type="ECO:0000313" key="1">
    <source>
        <dbReference type="EMBL" id="PPQ66866.1"/>
    </source>
</evidence>
<evidence type="ECO:0000313" key="2">
    <source>
        <dbReference type="Proteomes" id="UP000284842"/>
    </source>
</evidence>
<dbReference type="InParanoid" id="A0A409VKX9"/>
<comment type="caution">
    <text evidence="1">The sequence shown here is derived from an EMBL/GenBank/DDBJ whole genome shotgun (WGS) entry which is preliminary data.</text>
</comment>
<keyword evidence="2" id="KW-1185">Reference proteome</keyword>
<accession>A0A409VKX9</accession>
<dbReference type="OrthoDB" id="10626185at2759"/>
<proteinExistence type="predicted"/>
<dbReference type="AlphaFoldDB" id="A0A409VKX9"/>
<organism evidence="1 2">
    <name type="scientific">Panaeolus cyanescens</name>
    <dbReference type="NCBI Taxonomy" id="181874"/>
    <lineage>
        <taxon>Eukaryota</taxon>
        <taxon>Fungi</taxon>
        <taxon>Dikarya</taxon>
        <taxon>Basidiomycota</taxon>
        <taxon>Agaricomycotina</taxon>
        <taxon>Agaricomycetes</taxon>
        <taxon>Agaricomycetidae</taxon>
        <taxon>Agaricales</taxon>
        <taxon>Agaricineae</taxon>
        <taxon>Galeropsidaceae</taxon>
        <taxon>Panaeolus</taxon>
    </lineage>
</organism>
<reference evidence="1 2" key="1">
    <citation type="journal article" date="2018" name="Evol. Lett.">
        <title>Horizontal gene cluster transfer increased hallucinogenic mushroom diversity.</title>
        <authorList>
            <person name="Reynolds H.T."/>
            <person name="Vijayakumar V."/>
            <person name="Gluck-Thaler E."/>
            <person name="Korotkin H.B."/>
            <person name="Matheny P.B."/>
            <person name="Slot J.C."/>
        </authorList>
    </citation>
    <scope>NUCLEOTIDE SEQUENCE [LARGE SCALE GENOMIC DNA]</scope>
    <source>
        <strain evidence="1 2">2629</strain>
    </source>
</reference>
<protein>
    <submittedName>
        <fullName evidence="1">Uncharacterized protein</fullName>
    </submittedName>
</protein>
<name>A0A409VKX9_9AGAR</name>
<dbReference type="EMBL" id="NHTK01006032">
    <property type="protein sequence ID" value="PPQ66866.1"/>
    <property type="molecule type" value="Genomic_DNA"/>
</dbReference>